<dbReference type="GO" id="GO:0015245">
    <property type="term" value="F:fatty acid transmembrane transporter activity"/>
    <property type="evidence" value="ECO:0000318"/>
    <property type="project" value="GO_Central"/>
</dbReference>
<keyword evidence="5 7" id="KW-0472">Membrane</keyword>
<feature type="region of interest" description="Disordered" evidence="6">
    <location>
        <begin position="69"/>
        <end position="92"/>
    </location>
</feature>
<evidence type="ECO:0008006" key="10">
    <source>
        <dbReference type="Google" id="ProtNLM"/>
    </source>
</evidence>
<accession>B9SRT0</accession>
<evidence type="ECO:0000256" key="2">
    <source>
        <dbReference type="ARBA" id="ARBA00007590"/>
    </source>
</evidence>
<keyword evidence="9" id="KW-1185">Reference proteome</keyword>
<proteinExistence type="inferred from homology"/>
<comment type="similarity">
    <text evidence="2">Belongs to the TMEM14 family.</text>
</comment>
<dbReference type="Gene3D" id="1.10.10.1740">
    <property type="entry name" value="Transmembrane protein 14-like"/>
    <property type="match status" value="1"/>
</dbReference>
<evidence type="ECO:0000256" key="5">
    <source>
        <dbReference type="ARBA" id="ARBA00023136"/>
    </source>
</evidence>
<evidence type="ECO:0000256" key="3">
    <source>
        <dbReference type="ARBA" id="ARBA00022692"/>
    </source>
</evidence>
<dbReference type="InterPro" id="IPR005349">
    <property type="entry name" value="TMEM14"/>
</dbReference>
<dbReference type="GO" id="GO:0015908">
    <property type="term" value="P:fatty acid transport"/>
    <property type="evidence" value="ECO:0000318"/>
    <property type="project" value="GO_Central"/>
</dbReference>
<evidence type="ECO:0000256" key="6">
    <source>
        <dbReference type="SAM" id="MobiDB-lite"/>
    </source>
</evidence>
<dbReference type="STRING" id="3988.B9SRT0"/>
<protein>
    <recommendedName>
        <fullName evidence="10">Protein FATTY ACID EXPORT 3, chloroplastic</fullName>
    </recommendedName>
</protein>
<dbReference type="GO" id="GO:0009706">
    <property type="term" value="C:chloroplast inner membrane"/>
    <property type="evidence" value="ECO:0000318"/>
    <property type="project" value="GO_Central"/>
</dbReference>
<reference evidence="9" key="1">
    <citation type="journal article" date="2010" name="Nat. Biotechnol.">
        <title>Draft genome sequence of the oilseed species Ricinus communis.</title>
        <authorList>
            <person name="Chan A.P."/>
            <person name="Crabtree J."/>
            <person name="Zhao Q."/>
            <person name="Lorenzi H."/>
            <person name="Orvis J."/>
            <person name="Puiu D."/>
            <person name="Melake-Berhan A."/>
            <person name="Jones K.M."/>
            <person name="Redman J."/>
            <person name="Chen G."/>
            <person name="Cahoon E.B."/>
            <person name="Gedil M."/>
            <person name="Stanke M."/>
            <person name="Haas B.J."/>
            <person name="Wortman J.R."/>
            <person name="Fraser-Liggett C.M."/>
            <person name="Ravel J."/>
            <person name="Rabinowicz P.D."/>
        </authorList>
    </citation>
    <scope>NUCLEOTIDE SEQUENCE [LARGE SCALE GENOMIC DNA]</scope>
    <source>
        <strain evidence="9">cv. Hale</strain>
    </source>
</reference>
<dbReference type="eggNOG" id="ENOG502QQ5P">
    <property type="taxonomic scope" value="Eukaryota"/>
</dbReference>
<dbReference type="EMBL" id="EQ974103">
    <property type="protein sequence ID" value="EEF33682.1"/>
    <property type="molecule type" value="Genomic_DNA"/>
</dbReference>
<feature type="transmembrane region" description="Helical" evidence="7">
    <location>
        <begin position="207"/>
        <end position="232"/>
    </location>
</feature>
<dbReference type="InterPro" id="IPR044890">
    <property type="entry name" value="TMEM14_sf"/>
</dbReference>
<dbReference type="Proteomes" id="UP000008311">
    <property type="component" value="Unassembled WGS sequence"/>
</dbReference>
<evidence type="ECO:0000256" key="4">
    <source>
        <dbReference type="ARBA" id="ARBA00022989"/>
    </source>
</evidence>
<gene>
    <name evidence="8" type="ORF">RCOM_1057970</name>
</gene>
<evidence type="ECO:0000256" key="7">
    <source>
        <dbReference type="SAM" id="Phobius"/>
    </source>
</evidence>
<evidence type="ECO:0000313" key="8">
    <source>
        <dbReference type="EMBL" id="EEF33682.1"/>
    </source>
</evidence>
<sequence length="289" mass="31797">MSVAAQLLAVKNPYCFPLNKPSLYSSSTSFSPSPSLKFQPLLKPKGLGIGISIGFPSLHRRNSFLPLSASHEESKHSEIDVEREKNEEEETQEDWKRILDSFKLKMQSLSGESYEEYSKKAMVVLRETQDQLQVLSDKLQTNLSEITKEVAVGSKEYLSTAAENSPEPVKEIVESLASSTDDLNEISQVRDFHVGIPYGLLLSSGGFLSFMLTGSISAIRFGMILGAALLALSISSLKSFKKGQAHAGALKGQTAIAAVIFLREIGFLFERASLFTFFSTVIRFIMLSP</sequence>
<evidence type="ECO:0000313" key="9">
    <source>
        <dbReference type="Proteomes" id="UP000008311"/>
    </source>
</evidence>
<keyword evidence="4 7" id="KW-1133">Transmembrane helix</keyword>
<dbReference type="Pfam" id="PF03647">
    <property type="entry name" value="Tmemb_14"/>
    <property type="match status" value="1"/>
</dbReference>
<evidence type="ECO:0000256" key="1">
    <source>
        <dbReference type="ARBA" id="ARBA00004370"/>
    </source>
</evidence>
<name>B9SRT0_RICCO</name>
<dbReference type="AlphaFoldDB" id="B9SRT0"/>
<dbReference type="InParanoid" id="B9SRT0"/>
<organism evidence="8 9">
    <name type="scientific">Ricinus communis</name>
    <name type="common">Castor bean</name>
    <dbReference type="NCBI Taxonomy" id="3988"/>
    <lineage>
        <taxon>Eukaryota</taxon>
        <taxon>Viridiplantae</taxon>
        <taxon>Streptophyta</taxon>
        <taxon>Embryophyta</taxon>
        <taxon>Tracheophyta</taxon>
        <taxon>Spermatophyta</taxon>
        <taxon>Magnoliopsida</taxon>
        <taxon>eudicotyledons</taxon>
        <taxon>Gunneridae</taxon>
        <taxon>Pentapetalae</taxon>
        <taxon>rosids</taxon>
        <taxon>fabids</taxon>
        <taxon>Malpighiales</taxon>
        <taxon>Euphorbiaceae</taxon>
        <taxon>Acalyphoideae</taxon>
        <taxon>Acalypheae</taxon>
        <taxon>Ricinus</taxon>
    </lineage>
</organism>
<dbReference type="FunCoup" id="B9SRT0">
    <property type="interactions" value="1457"/>
</dbReference>
<feature type="compositionally biased region" description="Basic and acidic residues" evidence="6">
    <location>
        <begin position="70"/>
        <end position="86"/>
    </location>
</feature>
<keyword evidence="3 7" id="KW-0812">Transmembrane</keyword>
<dbReference type="PANTHER" id="PTHR12668:SF43">
    <property type="entry name" value="TRANSMEMBRANE PROTEIN 14 HOMOLOG"/>
    <property type="match status" value="1"/>
</dbReference>
<dbReference type="PANTHER" id="PTHR12668">
    <property type="entry name" value="TRANSMEMBRANE PROTEIN 14, 15"/>
    <property type="match status" value="1"/>
</dbReference>
<feature type="transmembrane region" description="Helical" evidence="7">
    <location>
        <begin position="268"/>
        <end position="286"/>
    </location>
</feature>
<comment type="subcellular location">
    <subcellularLocation>
        <location evidence="1">Membrane</location>
    </subcellularLocation>
</comment>